<protein>
    <submittedName>
        <fullName evidence="3">C-type lectin domain-containing protein</fullName>
    </submittedName>
</protein>
<dbReference type="SUPFAM" id="SSF56436">
    <property type="entry name" value="C-type lectin-like"/>
    <property type="match status" value="1"/>
</dbReference>
<gene>
    <name evidence="1" type="ORF">EVEC_LOCUS259</name>
</gene>
<accession>A0A0N4UT44</accession>
<dbReference type="EMBL" id="UXUI01000206">
    <property type="protein sequence ID" value="VDD85116.1"/>
    <property type="molecule type" value="Genomic_DNA"/>
</dbReference>
<dbReference type="AlphaFoldDB" id="A0A0N4UT44"/>
<dbReference type="InterPro" id="IPR016187">
    <property type="entry name" value="CTDL_fold"/>
</dbReference>
<evidence type="ECO:0000313" key="2">
    <source>
        <dbReference type="Proteomes" id="UP000274131"/>
    </source>
</evidence>
<dbReference type="InterPro" id="IPR016186">
    <property type="entry name" value="C-type_lectin-like/link_sf"/>
</dbReference>
<sequence length="149" mass="16847">MPLPETSEFEEMLNSYNFTVVPGNITNGKNEPSSGEPFFNYKTAVELCRTYGADAVSLNSADEEDFVKKLAFYTSISKLNPNELETPRRVLLGLHGSSTKNLVWSDSSSTDYIVQRLAEEKITLSEDRSCLELQRRYLAQQIYYGITVL</sequence>
<dbReference type="WBParaSite" id="EVEC_0000036601-mRNA-1">
    <property type="protein sequence ID" value="EVEC_0000036601-mRNA-1"/>
    <property type="gene ID" value="EVEC_0000036601"/>
</dbReference>
<name>A0A0N4UT44_ENTVE</name>
<dbReference type="Proteomes" id="UP000274131">
    <property type="component" value="Unassembled WGS sequence"/>
</dbReference>
<evidence type="ECO:0000313" key="3">
    <source>
        <dbReference type="WBParaSite" id="EVEC_0000036601-mRNA-1"/>
    </source>
</evidence>
<dbReference type="CDD" id="cd00037">
    <property type="entry name" value="CLECT"/>
    <property type="match status" value="1"/>
</dbReference>
<organism evidence="3">
    <name type="scientific">Enterobius vermicularis</name>
    <name type="common">Human pinworm</name>
    <dbReference type="NCBI Taxonomy" id="51028"/>
    <lineage>
        <taxon>Eukaryota</taxon>
        <taxon>Metazoa</taxon>
        <taxon>Ecdysozoa</taxon>
        <taxon>Nematoda</taxon>
        <taxon>Chromadorea</taxon>
        <taxon>Rhabditida</taxon>
        <taxon>Spirurina</taxon>
        <taxon>Oxyuridomorpha</taxon>
        <taxon>Oxyuroidea</taxon>
        <taxon>Oxyuridae</taxon>
        <taxon>Enterobius</taxon>
    </lineage>
</organism>
<keyword evidence="2" id="KW-1185">Reference proteome</keyword>
<evidence type="ECO:0000313" key="1">
    <source>
        <dbReference type="EMBL" id="VDD85116.1"/>
    </source>
</evidence>
<dbReference type="Gene3D" id="3.10.100.10">
    <property type="entry name" value="Mannose-Binding Protein A, subunit A"/>
    <property type="match status" value="1"/>
</dbReference>
<reference evidence="1 2" key="2">
    <citation type="submission" date="2018-10" db="EMBL/GenBank/DDBJ databases">
        <authorList>
            <consortium name="Pathogen Informatics"/>
        </authorList>
    </citation>
    <scope>NUCLEOTIDE SEQUENCE [LARGE SCALE GENOMIC DNA]</scope>
</reference>
<reference evidence="3" key="1">
    <citation type="submission" date="2017-02" db="UniProtKB">
        <authorList>
            <consortium name="WormBaseParasite"/>
        </authorList>
    </citation>
    <scope>IDENTIFICATION</scope>
</reference>
<proteinExistence type="predicted"/>